<evidence type="ECO:0000313" key="3">
    <source>
        <dbReference type="Proteomes" id="UP001201463"/>
    </source>
</evidence>
<name>A0ABS8X8J2_9BURK</name>
<keyword evidence="3" id="KW-1185">Reference proteome</keyword>
<proteinExistence type="predicted"/>
<sequence length="318" mass="32545">MYDDIPVPRARLLSLLVAVACGGLSATAAADPTITLLAQYALNGATPADALPEGSLFTSPTGADFYMNKADGASSVFFHTYGFTGGSTYFGARASGEGADFYARTSSLYTGTYTNDTGSVMLLNFSFNVDGGEVALWGEGVGTANTRLQIRRNGVVVSQGDTLVTQTASGVTCSENDIGALGAWASCGAADANYVYGAGGAYSVDMGLVGIGETITIDYDIVSMVSGQYLSGAVSSGNCYGGYGGYGLVEVPYTQCVSYNGIARSGDPFNGAQPFDTADFALTATAVSLPEPGSLALLGAAGGGWWLSRRRKARPATD</sequence>
<accession>A0ABS8X8J2</accession>
<dbReference type="EMBL" id="JAJTWT010000002">
    <property type="protein sequence ID" value="MCE4537032.1"/>
    <property type="molecule type" value="Genomic_DNA"/>
</dbReference>
<evidence type="ECO:0000313" key="2">
    <source>
        <dbReference type="EMBL" id="MCE4537032.1"/>
    </source>
</evidence>
<evidence type="ECO:0000256" key="1">
    <source>
        <dbReference type="SAM" id="SignalP"/>
    </source>
</evidence>
<dbReference type="NCBIfam" id="TIGR02595">
    <property type="entry name" value="PEP_CTERM"/>
    <property type="match status" value="1"/>
</dbReference>
<dbReference type="RefSeq" id="WP_233390749.1">
    <property type="nucleotide sequence ID" value="NZ_JAJTWT010000002.1"/>
</dbReference>
<feature type="signal peptide" evidence="1">
    <location>
        <begin position="1"/>
        <end position="30"/>
    </location>
</feature>
<keyword evidence="1" id="KW-0732">Signal</keyword>
<feature type="chain" id="PRO_5045249173" evidence="1">
    <location>
        <begin position="31"/>
        <end position="318"/>
    </location>
</feature>
<organism evidence="2 3">
    <name type="scientific">Pelomonas caseinilytica</name>
    <dbReference type="NCBI Taxonomy" id="2906763"/>
    <lineage>
        <taxon>Bacteria</taxon>
        <taxon>Pseudomonadati</taxon>
        <taxon>Pseudomonadota</taxon>
        <taxon>Betaproteobacteria</taxon>
        <taxon>Burkholderiales</taxon>
        <taxon>Sphaerotilaceae</taxon>
        <taxon>Roseateles</taxon>
    </lineage>
</organism>
<dbReference type="Proteomes" id="UP001201463">
    <property type="component" value="Unassembled WGS sequence"/>
</dbReference>
<protein>
    <submittedName>
        <fullName evidence="2">PEP-CTERM sorting domain-containing protein</fullName>
    </submittedName>
</protein>
<comment type="caution">
    <text evidence="2">The sequence shown here is derived from an EMBL/GenBank/DDBJ whole genome shotgun (WGS) entry which is preliminary data.</text>
</comment>
<reference evidence="2 3" key="1">
    <citation type="submission" date="2021-12" db="EMBL/GenBank/DDBJ databases">
        <title>Genome seq of p7.</title>
        <authorList>
            <person name="Seo T."/>
        </authorList>
    </citation>
    <scope>NUCLEOTIDE SEQUENCE [LARGE SCALE GENOMIC DNA]</scope>
    <source>
        <strain evidence="2 3">P7</strain>
    </source>
</reference>
<dbReference type="InterPro" id="IPR013424">
    <property type="entry name" value="Ice-binding_C"/>
</dbReference>
<gene>
    <name evidence="2" type="ORF">LXT12_07185</name>
</gene>